<reference evidence="2 3" key="1">
    <citation type="submission" date="2019-04" db="EMBL/GenBank/DDBJ databases">
        <title>Microbes associate with the intestines of laboratory mice.</title>
        <authorList>
            <person name="Navarre W."/>
            <person name="Wong E."/>
            <person name="Huang K."/>
            <person name="Tropini C."/>
            <person name="Ng K."/>
            <person name="Yu B."/>
        </authorList>
    </citation>
    <scope>NUCLEOTIDE SEQUENCE [LARGE SCALE GENOMIC DNA]</scope>
    <source>
        <strain evidence="2 3">NM62_B4-13</strain>
    </source>
</reference>
<feature type="transmembrane region" description="Helical" evidence="1">
    <location>
        <begin position="90"/>
        <end position="109"/>
    </location>
</feature>
<sequence length="185" mass="19527">MLRFWSNVIGNQLVWLCAVVGAGRGLWWPALLAAAVYVASQLAWSPRPSVEMKLMGVAIGCGLVVDGLAGGTGRVVYAAGNDAAWLAPPWILALWAAFAMTLTVSFAVLQRHLRVAALVGLLLAPLAYLSAARGWSSVVFTAPPWHGVAVLGLGWAVALPLLAACARHWQRPVDPINTLAAGETR</sequence>
<organism evidence="2 3">
    <name type="scientific">Stenotrophomonas maltophilia</name>
    <name type="common">Pseudomonas maltophilia</name>
    <name type="synonym">Xanthomonas maltophilia</name>
    <dbReference type="NCBI Taxonomy" id="40324"/>
    <lineage>
        <taxon>Bacteria</taxon>
        <taxon>Pseudomonadati</taxon>
        <taxon>Pseudomonadota</taxon>
        <taxon>Gammaproteobacteria</taxon>
        <taxon>Lysobacterales</taxon>
        <taxon>Lysobacteraceae</taxon>
        <taxon>Stenotrophomonas</taxon>
        <taxon>Stenotrophomonas maltophilia group</taxon>
    </lineage>
</organism>
<comment type="caution">
    <text evidence="2">The sequence shown here is derived from an EMBL/GenBank/DDBJ whole genome shotgun (WGS) entry which is preliminary data.</text>
</comment>
<gene>
    <name evidence="2" type="ORF">E5352_16685</name>
</gene>
<feature type="transmembrane region" description="Helical" evidence="1">
    <location>
        <begin position="116"/>
        <end position="135"/>
    </location>
</feature>
<dbReference type="Pfam" id="PF11086">
    <property type="entry name" value="DUF2878"/>
    <property type="match status" value="1"/>
</dbReference>
<dbReference type="EMBL" id="SRYW01000018">
    <property type="protein sequence ID" value="TGY32207.1"/>
    <property type="molecule type" value="Genomic_DNA"/>
</dbReference>
<dbReference type="InterPro" id="IPR021306">
    <property type="entry name" value="DUF2878"/>
</dbReference>
<keyword evidence="1" id="KW-1133">Transmembrane helix</keyword>
<dbReference type="AlphaFoldDB" id="A0A4S2CTI7"/>
<feature type="transmembrane region" description="Helical" evidence="1">
    <location>
        <begin position="147"/>
        <end position="166"/>
    </location>
</feature>
<dbReference type="OrthoDB" id="288800at2"/>
<evidence type="ECO:0000313" key="3">
    <source>
        <dbReference type="Proteomes" id="UP000306631"/>
    </source>
</evidence>
<dbReference type="RefSeq" id="WP_136006644.1">
    <property type="nucleotide sequence ID" value="NZ_SRYW01000018.1"/>
</dbReference>
<evidence type="ECO:0000313" key="2">
    <source>
        <dbReference type="EMBL" id="TGY32207.1"/>
    </source>
</evidence>
<dbReference type="Proteomes" id="UP000306631">
    <property type="component" value="Unassembled WGS sequence"/>
</dbReference>
<proteinExistence type="predicted"/>
<feature type="transmembrane region" description="Helical" evidence="1">
    <location>
        <begin position="50"/>
        <end position="70"/>
    </location>
</feature>
<feature type="transmembrane region" description="Helical" evidence="1">
    <location>
        <begin position="12"/>
        <end position="38"/>
    </location>
</feature>
<keyword evidence="1" id="KW-0472">Membrane</keyword>
<name>A0A4S2CTI7_STEMA</name>
<accession>A0A4S2CTI7</accession>
<protein>
    <submittedName>
        <fullName evidence="2">DUF2878 domain-containing protein</fullName>
    </submittedName>
</protein>
<keyword evidence="1" id="KW-0812">Transmembrane</keyword>
<evidence type="ECO:0000256" key="1">
    <source>
        <dbReference type="SAM" id="Phobius"/>
    </source>
</evidence>